<comment type="caution">
    <text evidence="2">The sequence shown here is derived from an EMBL/GenBank/DDBJ whole genome shotgun (WGS) entry which is preliminary data.</text>
</comment>
<name>A0A8T2TCZ4_CERRI</name>
<evidence type="ECO:0000313" key="2">
    <source>
        <dbReference type="EMBL" id="KAH7416035.1"/>
    </source>
</evidence>
<accession>A0A8T2TCZ4</accession>
<dbReference type="AlphaFoldDB" id="A0A8T2TCZ4"/>
<keyword evidence="3" id="KW-1185">Reference proteome</keyword>
<protein>
    <submittedName>
        <fullName evidence="2">Uncharacterized protein</fullName>
    </submittedName>
</protein>
<dbReference type="OrthoDB" id="1915846at2759"/>
<gene>
    <name evidence="2" type="ORF">KP509_14G072300</name>
</gene>
<keyword evidence="1" id="KW-0732">Signal</keyword>
<dbReference type="InterPro" id="IPR036397">
    <property type="entry name" value="RNaseH_sf"/>
</dbReference>
<feature type="signal peptide" evidence="1">
    <location>
        <begin position="1"/>
        <end position="20"/>
    </location>
</feature>
<dbReference type="CDD" id="cd09272">
    <property type="entry name" value="RNase_HI_RT_Ty1"/>
    <property type="match status" value="1"/>
</dbReference>
<dbReference type="Proteomes" id="UP000825935">
    <property type="component" value="Chromosome 14"/>
</dbReference>
<sequence length="152" mass="16903">MNSRKSTAGALFMLAGGVVAWTSKKQSSVALSSAEAEFVALALAAKEGLWLQTLIKEILPNKTITLKLFCDNQPCIQLASNPKHSEKTKHVDLKYHFVRELVEQKKLHLSHVSTHIMWADMLTKPLGADKFYQCSKHLGLADTSQVHSTECR</sequence>
<proteinExistence type="predicted"/>
<dbReference type="EMBL" id="CM035419">
    <property type="protein sequence ID" value="KAH7416035.1"/>
    <property type="molecule type" value="Genomic_DNA"/>
</dbReference>
<dbReference type="OMA" id="CTIANDP"/>
<feature type="chain" id="PRO_5035843692" evidence="1">
    <location>
        <begin position="21"/>
        <end position="152"/>
    </location>
</feature>
<dbReference type="Gene3D" id="3.30.420.10">
    <property type="entry name" value="Ribonuclease H-like superfamily/Ribonuclease H"/>
    <property type="match status" value="1"/>
</dbReference>
<evidence type="ECO:0000313" key="3">
    <source>
        <dbReference type="Proteomes" id="UP000825935"/>
    </source>
</evidence>
<reference evidence="2" key="1">
    <citation type="submission" date="2021-08" db="EMBL/GenBank/DDBJ databases">
        <title>WGS assembly of Ceratopteris richardii.</title>
        <authorList>
            <person name="Marchant D.B."/>
            <person name="Chen G."/>
            <person name="Jenkins J."/>
            <person name="Shu S."/>
            <person name="Leebens-Mack J."/>
            <person name="Grimwood J."/>
            <person name="Schmutz J."/>
            <person name="Soltis P."/>
            <person name="Soltis D."/>
            <person name="Chen Z.-H."/>
        </authorList>
    </citation>
    <scope>NUCLEOTIDE SEQUENCE</scope>
    <source>
        <strain evidence="2">Whitten #5841</strain>
        <tissue evidence="2">Leaf</tissue>
    </source>
</reference>
<organism evidence="2 3">
    <name type="scientific">Ceratopteris richardii</name>
    <name type="common">Triangle waterfern</name>
    <dbReference type="NCBI Taxonomy" id="49495"/>
    <lineage>
        <taxon>Eukaryota</taxon>
        <taxon>Viridiplantae</taxon>
        <taxon>Streptophyta</taxon>
        <taxon>Embryophyta</taxon>
        <taxon>Tracheophyta</taxon>
        <taxon>Polypodiopsida</taxon>
        <taxon>Polypodiidae</taxon>
        <taxon>Polypodiales</taxon>
        <taxon>Pteridineae</taxon>
        <taxon>Pteridaceae</taxon>
        <taxon>Parkerioideae</taxon>
        <taxon>Ceratopteris</taxon>
    </lineage>
</organism>
<dbReference type="PANTHER" id="PTHR11439">
    <property type="entry name" value="GAG-POL-RELATED RETROTRANSPOSON"/>
    <property type="match status" value="1"/>
</dbReference>
<evidence type="ECO:0000256" key="1">
    <source>
        <dbReference type="SAM" id="SignalP"/>
    </source>
</evidence>
<dbReference type="GO" id="GO:0003676">
    <property type="term" value="F:nucleic acid binding"/>
    <property type="evidence" value="ECO:0007669"/>
    <property type="project" value="InterPro"/>
</dbReference>